<proteinExistence type="inferred from homology"/>
<evidence type="ECO:0000256" key="1">
    <source>
        <dbReference type="ARBA" id="ARBA00001964"/>
    </source>
</evidence>
<dbReference type="EC" id="2.2.1.1" evidence="5"/>
<dbReference type="SUPFAM" id="SSF52518">
    <property type="entry name" value="Thiamin diphosphate-binding fold (THDP-binding)"/>
    <property type="match status" value="1"/>
</dbReference>
<dbReference type="PANTHER" id="PTHR47514:SF1">
    <property type="entry name" value="TRANSKETOLASE N-TERMINAL SECTION-RELATED"/>
    <property type="match status" value="1"/>
</dbReference>
<dbReference type="Gene3D" id="3.40.50.970">
    <property type="match status" value="1"/>
</dbReference>
<dbReference type="EMBL" id="VSSQ01012462">
    <property type="protein sequence ID" value="MPM49288.1"/>
    <property type="molecule type" value="Genomic_DNA"/>
</dbReference>
<dbReference type="InterPro" id="IPR029061">
    <property type="entry name" value="THDP-binding"/>
</dbReference>
<organism evidence="5">
    <name type="scientific">bioreactor metagenome</name>
    <dbReference type="NCBI Taxonomy" id="1076179"/>
    <lineage>
        <taxon>unclassified sequences</taxon>
        <taxon>metagenomes</taxon>
        <taxon>ecological metagenomes</taxon>
    </lineage>
</organism>
<dbReference type="Pfam" id="PF00456">
    <property type="entry name" value="Transketolase_N"/>
    <property type="match status" value="1"/>
</dbReference>
<dbReference type="GO" id="GO:0004802">
    <property type="term" value="F:transketolase activity"/>
    <property type="evidence" value="ECO:0007669"/>
    <property type="project" value="UniProtKB-EC"/>
</dbReference>
<feature type="domain" description="Transketolase N-terminal" evidence="4">
    <location>
        <begin position="7"/>
        <end position="258"/>
    </location>
</feature>
<keyword evidence="3" id="KW-0786">Thiamine pyrophosphate</keyword>
<dbReference type="CDD" id="cd02012">
    <property type="entry name" value="TPP_TK"/>
    <property type="match status" value="1"/>
</dbReference>
<dbReference type="AlphaFoldDB" id="A0A645A9A4"/>
<evidence type="ECO:0000256" key="2">
    <source>
        <dbReference type="ARBA" id="ARBA00007131"/>
    </source>
</evidence>
<protein>
    <submittedName>
        <fullName evidence="5">Transketolase 2</fullName>
        <ecNumber evidence="5">2.2.1.1</ecNumber>
    </submittedName>
</protein>
<dbReference type="InterPro" id="IPR005474">
    <property type="entry name" value="Transketolase_N"/>
</dbReference>
<comment type="similarity">
    <text evidence="2">Belongs to the transketolase family.</text>
</comment>
<keyword evidence="5" id="KW-0808">Transferase</keyword>
<evidence type="ECO:0000313" key="5">
    <source>
        <dbReference type="EMBL" id="MPM49288.1"/>
    </source>
</evidence>
<comment type="cofactor">
    <cofactor evidence="1">
        <name>thiamine diphosphate</name>
        <dbReference type="ChEBI" id="CHEBI:58937"/>
    </cofactor>
</comment>
<evidence type="ECO:0000259" key="4">
    <source>
        <dbReference type="Pfam" id="PF00456"/>
    </source>
</evidence>
<reference evidence="5" key="1">
    <citation type="submission" date="2019-08" db="EMBL/GenBank/DDBJ databases">
        <authorList>
            <person name="Kucharzyk K."/>
            <person name="Murdoch R.W."/>
            <person name="Higgins S."/>
            <person name="Loffler F."/>
        </authorList>
    </citation>
    <scope>NUCLEOTIDE SEQUENCE</scope>
</reference>
<evidence type="ECO:0000256" key="3">
    <source>
        <dbReference type="ARBA" id="ARBA00023052"/>
    </source>
</evidence>
<comment type="caution">
    <text evidence="5">The sequence shown here is derived from an EMBL/GenBank/DDBJ whole genome shotgun (WGS) entry which is preliminary data.</text>
</comment>
<gene>
    <name evidence="5" type="primary">cbbT_16</name>
    <name evidence="5" type="ORF">SDC9_96017</name>
</gene>
<sequence length="271" mass="30422">MYRECEQLAQQIRIDCLRMVHGGRSGHIGSMLSCAEILAVLYRKTLNLTPEDPRKPDRDRLIFSKGHGGAAVFATLAALGYFPKEWLATYYRDDGRLSGHISHHVPGVEFSTGSLGHGLPVACGMALYAQRQHRLWNCYVVVSDGDLDEGSSWEAIMLAGQHRFGKLCMIVDYNRLQALGASPDILDLENLGEKLSLFRWNVIEVADGHDCRALHEAFTRFPAADGRPTAVICRTVKGKGVSFMENDYRWHYGPLTDELFDRALREVEAQR</sequence>
<name>A0A645A9A4_9ZZZZ</name>
<dbReference type="PANTHER" id="PTHR47514">
    <property type="entry name" value="TRANSKETOLASE N-TERMINAL SECTION-RELATED"/>
    <property type="match status" value="1"/>
</dbReference>
<accession>A0A645A9A4</accession>